<dbReference type="EMBL" id="AGNL01049028">
    <property type="protein sequence ID" value="EJK44934.1"/>
    <property type="molecule type" value="Genomic_DNA"/>
</dbReference>
<gene>
    <name evidence="1" type="ORF">THAOC_36489</name>
</gene>
<reference evidence="1 2" key="1">
    <citation type="journal article" date="2012" name="Genome Biol.">
        <title>Genome and low-iron response of an oceanic diatom adapted to chronic iron limitation.</title>
        <authorList>
            <person name="Lommer M."/>
            <person name="Specht M."/>
            <person name="Roy A.S."/>
            <person name="Kraemer L."/>
            <person name="Andreson R."/>
            <person name="Gutowska M.A."/>
            <person name="Wolf J."/>
            <person name="Bergner S.V."/>
            <person name="Schilhabel M.B."/>
            <person name="Klostermeier U.C."/>
            <person name="Beiko R.G."/>
            <person name="Rosenstiel P."/>
            <person name="Hippler M."/>
            <person name="Laroche J."/>
        </authorList>
    </citation>
    <scope>NUCLEOTIDE SEQUENCE [LARGE SCALE GENOMIC DNA]</scope>
    <source>
        <strain evidence="1 2">CCMP1005</strain>
    </source>
</reference>
<name>K0R1T1_THAOC</name>
<evidence type="ECO:0000313" key="1">
    <source>
        <dbReference type="EMBL" id="EJK44934.1"/>
    </source>
</evidence>
<evidence type="ECO:0000313" key="2">
    <source>
        <dbReference type="Proteomes" id="UP000266841"/>
    </source>
</evidence>
<accession>K0R1T1</accession>
<organism evidence="1 2">
    <name type="scientific">Thalassiosira oceanica</name>
    <name type="common">Marine diatom</name>
    <dbReference type="NCBI Taxonomy" id="159749"/>
    <lineage>
        <taxon>Eukaryota</taxon>
        <taxon>Sar</taxon>
        <taxon>Stramenopiles</taxon>
        <taxon>Ochrophyta</taxon>
        <taxon>Bacillariophyta</taxon>
        <taxon>Coscinodiscophyceae</taxon>
        <taxon>Thalassiosirophycidae</taxon>
        <taxon>Thalassiosirales</taxon>
        <taxon>Thalassiosiraceae</taxon>
        <taxon>Thalassiosira</taxon>
    </lineage>
</organism>
<dbReference type="AlphaFoldDB" id="K0R1T1"/>
<dbReference type="Proteomes" id="UP000266841">
    <property type="component" value="Unassembled WGS sequence"/>
</dbReference>
<protein>
    <submittedName>
        <fullName evidence="1">Uncharacterized protein</fullName>
    </submittedName>
</protein>
<comment type="caution">
    <text evidence="1">The sequence shown here is derived from an EMBL/GenBank/DDBJ whole genome shotgun (WGS) entry which is preliminary data.</text>
</comment>
<sequence>MLKTNKSSELLGLCCGRIPCSRGSFLPCKKEASDRPRCLLYALAVIDSVSGASRAASLGLETHRTASYSRRLTISNLDGFAHGNRAYCKITQEYSEAWTGRDGCHWQEDLQHQAMARSLYLIGREQFSRWGRNGPCGANFSDSLFNLTRSVFPLADLPEPALELPEHRILTPWPPLITRLWPRVDLPLPELHLRLLHYPMEAKAHQCMG</sequence>
<proteinExistence type="predicted"/>
<keyword evidence="2" id="KW-1185">Reference proteome</keyword>